<comment type="subcellular location">
    <subcellularLocation>
        <location evidence="9">Cytoplasm</location>
    </subcellularLocation>
</comment>
<dbReference type="InterPro" id="IPR023033">
    <property type="entry name" value="Ala_tRNA_ligase_euk/bac"/>
</dbReference>
<dbReference type="Proteomes" id="UP000177885">
    <property type="component" value="Unassembled WGS sequence"/>
</dbReference>
<gene>
    <name evidence="9" type="primary">alaS</name>
    <name evidence="11" type="ORF">A2856_02335</name>
</gene>
<dbReference type="PRINTS" id="PR00980">
    <property type="entry name" value="TRNASYNTHALA"/>
</dbReference>
<reference evidence="11 12" key="1">
    <citation type="journal article" date="2016" name="Nat. Commun.">
        <title>Thousands of microbial genomes shed light on interconnected biogeochemical processes in an aquifer system.</title>
        <authorList>
            <person name="Anantharaman K."/>
            <person name="Brown C.T."/>
            <person name="Hug L.A."/>
            <person name="Sharon I."/>
            <person name="Castelle C.J."/>
            <person name="Probst A.J."/>
            <person name="Thomas B.C."/>
            <person name="Singh A."/>
            <person name="Wilkins M.J."/>
            <person name="Karaoz U."/>
            <person name="Brodie E.L."/>
            <person name="Williams K.H."/>
            <person name="Hubbard S.S."/>
            <person name="Banfield J.F."/>
        </authorList>
    </citation>
    <scope>NUCLEOTIDE SEQUENCE [LARGE SCALE GENOMIC DNA]</scope>
</reference>
<dbReference type="GO" id="GO:0008270">
    <property type="term" value="F:zinc ion binding"/>
    <property type="evidence" value="ECO:0007669"/>
    <property type="project" value="UniProtKB-UniRule"/>
</dbReference>
<evidence type="ECO:0000313" key="12">
    <source>
        <dbReference type="Proteomes" id="UP000177885"/>
    </source>
</evidence>
<dbReference type="Pfam" id="PF07973">
    <property type="entry name" value="tRNA_SAD"/>
    <property type="match status" value="1"/>
</dbReference>
<dbReference type="InterPro" id="IPR012947">
    <property type="entry name" value="tRNA_SAD"/>
</dbReference>
<evidence type="ECO:0000256" key="1">
    <source>
        <dbReference type="ARBA" id="ARBA00008226"/>
    </source>
</evidence>
<dbReference type="HAMAP" id="MF_00036_B">
    <property type="entry name" value="Ala_tRNA_synth_B"/>
    <property type="match status" value="1"/>
</dbReference>
<dbReference type="CDD" id="cd00673">
    <property type="entry name" value="AlaRS_core"/>
    <property type="match status" value="1"/>
</dbReference>
<dbReference type="NCBIfam" id="NF002436">
    <property type="entry name" value="PRK01584.1"/>
    <property type="match status" value="1"/>
</dbReference>
<keyword evidence="8 9" id="KW-0030">Aminoacyl-tRNA synthetase</keyword>
<evidence type="ECO:0000313" key="11">
    <source>
        <dbReference type="EMBL" id="OGL66508.1"/>
    </source>
</evidence>
<dbReference type="InterPro" id="IPR018164">
    <property type="entry name" value="Ala-tRNA-synth_IIc_N"/>
</dbReference>
<dbReference type="PANTHER" id="PTHR11777:SF9">
    <property type="entry name" value="ALANINE--TRNA LIGASE, CYTOPLASMIC"/>
    <property type="match status" value="1"/>
</dbReference>
<dbReference type="STRING" id="1802385.A2856_02335"/>
<dbReference type="InterPro" id="IPR018163">
    <property type="entry name" value="Thr/Ala-tRNA-synth_IIc_edit"/>
</dbReference>
<dbReference type="SUPFAM" id="SSF55186">
    <property type="entry name" value="ThrRS/AlaRS common domain"/>
    <property type="match status" value="1"/>
</dbReference>
<feature type="binding site" evidence="9">
    <location>
        <position position="462"/>
    </location>
    <ligand>
        <name>Zn(2+)</name>
        <dbReference type="ChEBI" id="CHEBI:29105"/>
    </ligand>
</feature>
<protein>
    <recommendedName>
        <fullName evidence="9">Alanine--tRNA ligase</fullName>
        <ecNumber evidence="9">6.1.1.7</ecNumber>
    </recommendedName>
    <alternativeName>
        <fullName evidence="9">Alanyl-tRNA synthetase</fullName>
        <shortName evidence="9">AlaRS</shortName>
    </alternativeName>
</protein>
<feature type="binding site" evidence="9">
    <location>
        <position position="577"/>
    </location>
    <ligand>
        <name>Zn(2+)</name>
        <dbReference type="ChEBI" id="CHEBI:29105"/>
    </ligand>
</feature>
<dbReference type="Gene3D" id="3.30.980.10">
    <property type="entry name" value="Threonyl-trna Synthetase, Chain A, domain 2"/>
    <property type="match status" value="1"/>
</dbReference>
<dbReference type="EMBL" id="MGDT01000007">
    <property type="protein sequence ID" value="OGL66508.1"/>
    <property type="molecule type" value="Genomic_DNA"/>
</dbReference>
<evidence type="ECO:0000259" key="10">
    <source>
        <dbReference type="PROSITE" id="PS50860"/>
    </source>
</evidence>
<evidence type="ECO:0000256" key="7">
    <source>
        <dbReference type="ARBA" id="ARBA00022917"/>
    </source>
</evidence>
<comment type="domain">
    <text evidence="9">Consists of three domains; the N-terminal catalytic domain, the editing domain and the C-terminal C-Ala domain. The editing domain removes incorrectly charged amino acids, while the C-Ala domain, along with tRNA(Ala), serves as a bridge to cooperatively bring together the editing and aminoacylation centers thus stimulating deacylation of misacylated tRNAs.</text>
</comment>
<dbReference type="InterPro" id="IPR018162">
    <property type="entry name" value="Ala-tRNA-ligase_IIc_anticod-bd"/>
</dbReference>
<dbReference type="PROSITE" id="PS50860">
    <property type="entry name" value="AA_TRNA_LIGASE_II_ALA"/>
    <property type="match status" value="1"/>
</dbReference>
<dbReference type="SUPFAM" id="SSF101353">
    <property type="entry name" value="Putative anticodon-binding domain of alanyl-tRNA synthetase (AlaRS)"/>
    <property type="match status" value="1"/>
</dbReference>
<evidence type="ECO:0000256" key="9">
    <source>
        <dbReference type="HAMAP-Rule" id="MF_00036"/>
    </source>
</evidence>
<evidence type="ECO:0000256" key="6">
    <source>
        <dbReference type="ARBA" id="ARBA00022884"/>
    </source>
</evidence>
<feature type="binding site" evidence="9">
    <location>
        <position position="573"/>
    </location>
    <ligand>
        <name>Zn(2+)</name>
        <dbReference type="ChEBI" id="CHEBI:29105"/>
    </ligand>
</feature>
<dbReference type="EC" id="6.1.1.7" evidence="9"/>
<keyword evidence="9" id="KW-0963">Cytoplasm</keyword>
<dbReference type="GO" id="GO:0006419">
    <property type="term" value="P:alanyl-tRNA aminoacylation"/>
    <property type="evidence" value="ECO:0007669"/>
    <property type="project" value="UniProtKB-UniRule"/>
</dbReference>
<dbReference type="Gene3D" id="3.30.54.20">
    <property type="match status" value="1"/>
</dbReference>
<name>A0A1F7TLK7_9BACT</name>
<feature type="domain" description="Alanyl-transfer RNA synthetases family profile" evidence="10">
    <location>
        <begin position="1"/>
        <end position="607"/>
    </location>
</feature>
<keyword evidence="9" id="KW-0479">Metal-binding</keyword>
<dbReference type="Gene3D" id="3.30.930.10">
    <property type="entry name" value="Bira Bifunctional Protein, Domain 2"/>
    <property type="match status" value="1"/>
</dbReference>
<keyword evidence="2 9" id="KW-0820">tRNA-binding</keyword>
<keyword evidence="5 9" id="KW-0067">ATP-binding</keyword>
<accession>A0A1F7TLK7</accession>
<dbReference type="NCBIfam" id="TIGR00344">
    <property type="entry name" value="alaS"/>
    <property type="match status" value="1"/>
</dbReference>
<dbReference type="InterPro" id="IPR002318">
    <property type="entry name" value="Ala-tRNA-lgiase_IIc"/>
</dbReference>
<feature type="binding site" evidence="9">
    <location>
        <position position="466"/>
    </location>
    <ligand>
        <name>Zn(2+)</name>
        <dbReference type="ChEBI" id="CHEBI:29105"/>
    </ligand>
</feature>
<evidence type="ECO:0000256" key="2">
    <source>
        <dbReference type="ARBA" id="ARBA00022555"/>
    </source>
</evidence>
<dbReference type="PANTHER" id="PTHR11777">
    <property type="entry name" value="ALANYL-TRNA SYNTHETASE"/>
    <property type="match status" value="1"/>
</dbReference>
<dbReference type="FunFam" id="3.30.980.10:FF:000004">
    <property type="entry name" value="Alanine--tRNA ligase, cytoplasmic"/>
    <property type="match status" value="1"/>
</dbReference>
<evidence type="ECO:0000256" key="4">
    <source>
        <dbReference type="ARBA" id="ARBA00022741"/>
    </source>
</evidence>
<comment type="catalytic activity">
    <reaction evidence="9">
        <text>tRNA(Ala) + L-alanine + ATP = L-alanyl-tRNA(Ala) + AMP + diphosphate</text>
        <dbReference type="Rhea" id="RHEA:12540"/>
        <dbReference type="Rhea" id="RHEA-COMP:9657"/>
        <dbReference type="Rhea" id="RHEA-COMP:9923"/>
        <dbReference type="ChEBI" id="CHEBI:30616"/>
        <dbReference type="ChEBI" id="CHEBI:33019"/>
        <dbReference type="ChEBI" id="CHEBI:57972"/>
        <dbReference type="ChEBI" id="CHEBI:78442"/>
        <dbReference type="ChEBI" id="CHEBI:78497"/>
        <dbReference type="ChEBI" id="CHEBI:456215"/>
        <dbReference type="EC" id="6.1.1.7"/>
    </reaction>
</comment>
<comment type="function">
    <text evidence="9">Catalyzes the attachment of alanine to tRNA(Ala) in a two-step reaction: alanine is first activated by ATP to form Ala-AMP and then transferred to the acceptor end of tRNA(Ala). Also edits incorrectly charged Ser-tRNA(Ala) and Gly-tRNA(Ala) via its editing domain.</text>
</comment>
<dbReference type="GO" id="GO:0005829">
    <property type="term" value="C:cytosol"/>
    <property type="evidence" value="ECO:0007669"/>
    <property type="project" value="TreeGrafter"/>
</dbReference>
<dbReference type="Pfam" id="PF01411">
    <property type="entry name" value="tRNA-synt_2c"/>
    <property type="match status" value="1"/>
</dbReference>
<keyword evidence="6 9" id="KW-0694">RNA-binding</keyword>
<dbReference type="InterPro" id="IPR050058">
    <property type="entry name" value="Ala-tRNA_ligase"/>
</dbReference>
<comment type="cofactor">
    <cofactor evidence="9">
        <name>Zn(2+)</name>
        <dbReference type="ChEBI" id="CHEBI:29105"/>
    </cofactor>
    <text evidence="9">Binds 1 zinc ion per subunit.</text>
</comment>
<dbReference type="GO" id="GO:0000049">
    <property type="term" value="F:tRNA binding"/>
    <property type="evidence" value="ECO:0007669"/>
    <property type="project" value="UniProtKB-KW"/>
</dbReference>
<dbReference type="GO" id="GO:0002161">
    <property type="term" value="F:aminoacyl-tRNA deacylase activity"/>
    <property type="evidence" value="ECO:0007669"/>
    <property type="project" value="TreeGrafter"/>
</dbReference>
<dbReference type="SMART" id="SM00863">
    <property type="entry name" value="tRNA_SAD"/>
    <property type="match status" value="1"/>
</dbReference>
<proteinExistence type="inferred from homology"/>
<evidence type="ECO:0000256" key="3">
    <source>
        <dbReference type="ARBA" id="ARBA00022598"/>
    </source>
</evidence>
<dbReference type="InterPro" id="IPR045864">
    <property type="entry name" value="aa-tRNA-synth_II/BPL/LPL"/>
</dbReference>
<comment type="caution">
    <text evidence="11">The sequence shown here is derived from an EMBL/GenBank/DDBJ whole genome shotgun (WGS) entry which is preliminary data.</text>
</comment>
<keyword evidence="7 9" id="KW-0648">Protein biosynthesis</keyword>
<comment type="similarity">
    <text evidence="1 9">Belongs to the class-II aminoacyl-tRNA synthetase family.</text>
</comment>
<evidence type="ECO:0000256" key="5">
    <source>
        <dbReference type="ARBA" id="ARBA00022840"/>
    </source>
</evidence>
<keyword evidence="9" id="KW-0862">Zinc</keyword>
<dbReference type="SUPFAM" id="SSF55681">
    <property type="entry name" value="Class II aaRS and biotin synthetases"/>
    <property type="match status" value="1"/>
</dbReference>
<keyword evidence="4 9" id="KW-0547">Nucleotide-binding</keyword>
<sequence length="613" mass="68926">MTSVQIRQKFLEFFRSKGHTVIPSASLVPENDPTVLFTTAGMHPLVPYLLGEKHPGGKRLTDVQKCLRTGDIDDVGDNRHLTFFEMLGNWSLGDYFKKEAIEWSFEFLTGKEWLALDPERLYVSVFEGDDDAPRDEESIELWKKAFATVGMKAEVGERIFPYSKKSNWWGPAGATGPCGPDTEMYYDTGLAHDKAFGEACHPSCDCGRFIEIWNDVFMQYEKTSDRKFVPLKQKNVDTGMGLERITTVKNGLDNVFDTDLFAPIIQEIERMTHRSYRTNTTNERSMRIVADHVRTAMFLIADGILPSNKDQGYVLRRLIRRSVRHGLSLGLHGAFLGKLYDTVAASFDGAYPELITHKERIVNELTKEEEKFGKTLEKGLREFEKLFGKSGKVTGDDAFVLHSTYGFPLELTEEIARDKGQKVDRAAFEAEFRKHQDLSRTGAEQKFAGGLADHSAECTRLHTATHLLHQALRTVLGGHVAQKGSNITRERLRFDFSHPEKMTKEQIKEVEDIVNGIIERDLPVHYEILDLSEAKKRGAIGLFEDTYAQLGGKIKVYFVGDQALGDYVSAEVCGGPHVERTGELKGLVIQKEEAVAAGVRRIKAAVAANEPLK</sequence>
<evidence type="ECO:0000256" key="8">
    <source>
        <dbReference type="ARBA" id="ARBA00023146"/>
    </source>
</evidence>
<dbReference type="GO" id="GO:0005524">
    <property type="term" value="F:ATP binding"/>
    <property type="evidence" value="ECO:0007669"/>
    <property type="project" value="UniProtKB-UniRule"/>
</dbReference>
<keyword evidence="3 9" id="KW-0436">Ligase</keyword>
<dbReference type="AlphaFoldDB" id="A0A1F7TLK7"/>
<organism evidence="11 12">
    <name type="scientific">Candidatus Uhrbacteria bacterium RIFCSPHIGHO2_01_FULL_63_20</name>
    <dbReference type="NCBI Taxonomy" id="1802385"/>
    <lineage>
        <taxon>Bacteria</taxon>
        <taxon>Candidatus Uhriibacteriota</taxon>
    </lineage>
</organism>
<dbReference type="InterPro" id="IPR018165">
    <property type="entry name" value="Ala-tRNA-synth_IIc_core"/>
</dbReference>
<dbReference type="GO" id="GO:0004813">
    <property type="term" value="F:alanine-tRNA ligase activity"/>
    <property type="evidence" value="ECO:0007669"/>
    <property type="project" value="UniProtKB-UniRule"/>
</dbReference>